<dbReference type="InterPro" id="IPR027417">
    <property type="entry name" value="P-loop_NTPase"/>
</dbReference>
<keyword evidence="2" id="KW-1185">Reference proteome</keyword>
<sequence length="131" mass="15025">MVVLMALSLSSTFLERELPAQAIRVGPDPAAKRHRERQLLQQIERVLTGGRDVVVDASSRSTRRAVIRSARTNGARVVGYWARPPELGMPWILEYEPEYSQLRRRPHRAEGFDVLYEIVGPEEADYQLREL</sequence>
<dbReference type="Gene3D" id="3.40.50.300">
    <property type="entry name" value="P-loop containing nucleotide triphosphate hydrolases"/>
    <property type="match status" value="1"/>
</dbReference>
<evidence type="ECO:0008006" key="3">
    <source>
        <dbReference type="Google" id="ProtNLM"/>
    </source>
</evidence>
<reference evidence="1 2" key="1">
    <citation type="submission" date="2021-01" db="EMBL/GenBank/DDBJ databases">
        <title>Whole genome shotgun sequence of Plantactinospora endophytica NBRC 110450.</title>
        <authorList>
            <person name="Komaki H."/>
            <person name="Tamura T."/>
        </authorList>
    </citation>
    <scope>NUCLEOTIDE SEQUENCE [LARGE SCALE GENOMIC DNA]</scope>
    <source>
        <strain evidence="1 2">NBRC 110450</strain>
    </source>
</reference>
<dbReference type="EMBL" id="BONW01000004">
    <property type="protein sequence ID" value="GIG86381.1"/>
    <property type="molecule type" value="Genomic_DNA"/>
</dbReference>
<dbReference type="Proteomes" id="UP000646749">
    <property type="component" value="Unassembled WGS sequence"/>
</dbReference>
<evidence type="ECO:0000313" key="2">
    <source>
        <dbReference type="Proteomes" id="UP000646749"/>
    </source>
</evidence>
<gene>
    <name evidence="1" type="ORF">Pen02_13170</name>
</gene>
<accession>A0ABQ4DV99</accession>
<organism evidence="1 2">
    <name type="scientific">Plantactinospora endophytica</name>
    <dbReference type="NCBI Taxonomy" id="673535"/>
    <lineage>
        <taxon>Bacteria</taxon>
        <taxon>Bacillati</taxon>
        <taxon>Actinomycetota</taxon>
        <taxon>Actinomycetes</taxon>
        <taxon>Micromonosporales</taxon>
        <taxon>Micromonosporaceae</taxon>
        <taxon>Plantactinospora</taxon>
    </lineage>
</organism>
<proteinExistence type="predicted"/>
<evidence type="ECO:0000313" key="1">
    <source>
        <dbReference type="EMBL" id="GIG86381.1"/>
    </source>
</evidence>
<protein>
    <recommendedName>
        <fullName evidence="3">Kinase</fullName>
    </recommendedName>
</protein>
<comment type="caution">
    <text evidence="1">The sequence shown here is derived from an EMBL/GenBank/DDBJ whole genome shotgun (WGS) entry which is preliminary data.</text>
</comment>
<name>A0ABQ4DV99_9ACTN</name>